<dbReference type="KEGG" id="mym:A176_004224"/>
<dbReference type="Proteomes" id="UP000009026">
    <property type="component" value="Chromosome"/>
</dbReference>
<dbReference type="eggNOG" id="ENOG502ZCKN">
    <property type="taxonomic scope" value="Bacteria"/>
</dbReference>
<keyword evidence="2" id="KW-1185">Reference proteome</keyword>
<dbReference type="PATRIC" id="fig|1297742.4.peg.4267"/>
<reference evidence="1 2" key="1">
    <citation type="journal article" date="2016" name="PLoS ONE">
        <title>Complete Genome Sequence and Comparative Genomics of a Novel Myxobacterium Myxococcus hansupus.</title>
        <authorList>
            <person name="Sharma G."/>
            <person name="Narwani T."/>
            <person name="Subramanian S."/>
        </authorList>
    </citation>
    <scope>NUCLEOTIDE SEQUENCE [LARGE SCALE GENOMIC DNA]</scope>
    <source>
        <strain evidence="2">mixupus</strain>
    </source>
</reference>
<dbReference type="AlphaFoldDB" id="A0A0H4XGD3"/>
<sequence length="204" mass="23065">MWLLMLCALTGCGASRGGVFPLEAGPGPEPVLTLVWSGRGEAERLEHGEWKRIPEFDYDFTVEQRRFARHWESVKSLRRRHPGYDGSAGPREQTMYFRVDYGAPGEGGQVLSTLRSTLGDGGGHTDPEFRQAVLEMRPDVSRFAPFDRYRISQSYHYEQGVLEEQVELLNGETPWVRNTEKATLFAPRTFDRAPTTAEGLTDAR</sequence>
<protein>
    <submittedName>
        <fullName evidence="1">Uncharacterized protein</fullName>
    </submittedName>
</protein>
<proteinExistence type="predicted"/>
<gene>
    <name evidence="1" type="ORF">A176_004224</name>
</gene>
<evidence type="ECO:0000313" key="2">
    <source>
        <dbReference type="Proteomes" id="UP000009026"/>
    </source>
</evidence>
<name>A0A0H4XGD3_9BACT</name>
<accession>A0A0H4XGD3</accession>
<organism evidence="1 2">
    <name type="scientific">Pseudomyxococcus hansupus</name>
    <dbReference type="NCBI Taxonomy" id="1297742"/>
    <lineage>
        <taxon>Bacteria</taxon>
        <taxon>Pseudomonadati</taxon>
        <taxon>Myxococcota</taxon>
        <taxon>Myxococcia</taxon>
        <taxon>Myxococcales</taxon>
        <taxon>Cystobacterineae</taxon>
        <taxon>Myxococcaceae</taxon>
        <taxon>Pseudomyxococcus</taxon>
    </lineage>
</organism>
<dbReference type="EMBL" id="CP012109">
    <property type="protein sequence ID" value="AKQ67312.1"/>
    <property type="molecule type" value="Genomic_DNA"/>
</dbReference>
<evidence type="ECO:0000313" key="1">
    <source>
        <dbReference type="EMBL" id="AKQ67312.1"/>
    </source>
</evidence>